<sequence length="123" mass="13760">MQLTYRGVNYQVSDHRATVVESGATGRYRGAQWVGYKAASVVPQPNHTLCWRGVVYQTNGEPVAAAAAMEAPILPARQRARDPIAETHRHAILKSLEHRLNVARTQGNQDLINLLEDEWQQFA</sequence>
<dbReference type="EMBL" id="CP018092">
    <property type="protein sequence ID" value="ATS18338.1"/>
    <property type="molecule type" value="Genomic_DNA"/>
</dbReference>
<dbReference type="Pfam" id="PF14105">
    <property type="entry name" value="DUF4278"/>
    <property type="match status" value="1"/>
</dbReference>
<evidence type="ECO:0000313" key="2">
    <source>
        <dbReference type="Proteomes" id="UP000231057"/>
    </source>
</evidence>
<gene>
    <name evidence="1" type="ORF">BRW62_05740</name>
</gene>
<name>A0A2D2Q1G5_PARLV</name>
<dbReference type="Proteomes" id="UP000231057">
    <property type="component" value="Chromosome"/>
</dbReference>
<reference evidence="2" key="2">
    <citation type="journal article" date="2022" name="Front. Microbiol.">
        <title>Comparative Genomic Analysis Revealed Distinct Molecular Components and Organization of CO2-Concentrating Mechanism in Thermophilic Cyanobacteria.</title>
        <authorList>
            <person name="Tang J."/>
            <person name="Zhou H."/>
            <person name="Yao D."/>
            <person name="Riaz S."/>
            <person name="You D."/>
            <person name="Klepacz-Smolka A."/>
            <person name="Daroch M."/>
        </authorList>
    </citation>
    <scope>NUCLEOTIDE SEQUENCE [LARGE SCALE GENOMIC DNA]</scope>
    <source>
        <strain evidence="2">PCC 6715</strain>
    </source>
</reference>
<dbReference type="AlphaFoldDB" id="A0A2D2Q1G5"/>
<evidence type="ECO:0000313" key="1">
    <source>
        <dbReference type="EMBL" id="ATS18338.1"/>
    </source>
</evidence>
<dbReference type="RefSeq" id="WP_099798684.1">
    <property type="nucleotide sequence ID" value="NZ_CP018092.1"/>
</dbReference>
<proteinExistence type="predicted"/>
<accession>A0A2D2Q1G5</accession>
<dbReference type="KEGG" id="slw:BRW62_05740"/>
<protein>
    <recommendedName>
        <fullName evidence="3">DUF4278 domain-containing protein</fullName>
    </recommendedName>
</protein>
<keyword evidence="2" id="KW-1185">Reference proteome</keyword>
<evidence type="ECO:0008006" key="3">
    <source>
        <dbReference type="Google" id="ProtNLM"/>
    </source>
</evidence>
<dbReference type="InterPro" id="IPR025458">
    <property type="entry name" value="DUF4278"/>
</dbReference>
<organism evidence="1 2">
    <name type="scientific">Parathermosynechococcus lividus PCC 6715</name>
    <dbReference type="NCBI Taxonomy" id="1917166"/>
    <lineage>
        <taxon>Bacteria</taxon>
        <taxon>Bacillati</taxon>
        <taxon>Cyanobacteriota</taxon>
        <taxon>Cyanophyceae</taxon>
        <taxon>Acaryochloridales</taxon>
        <taxon>Thermosynechococcaceae</taxon>
        <taxon>Parathermosynechococcus</taxon>
    </lineage>
</organism>
<dbReference type="OrthoDB" id="515032at2"/>
<reference evidence="1 2" key="1">
    <citation type="submission" date="2016-11" db="EMBL/GenBank/DDBJ databases">
        <title>Complete genome sequence of thermophilic cyanobacteria strain Synechococcus sp. PCC6715.</title>
        <authorList>
            <person name="Tang J."/>
            <person name="Daroch M."/>
            <person name="Liang Y."/>
            <person name="Jiang D."/>
            <person name="Shah M."/>
        </authorList>
    </citation>
    <scope>NUCLEOTIDE SEQUENCE [LARGE SCALE GENOMIC DNA]</scope>
    <source>
        <strain evidence="1 2">PCC 6715</strain>
    </source>
</reference>